<evidence type="ECO:0000256" key="6">
    <source>
        <dbReference type="ARBA" id="ARBA00022840"/>
    </source>
</evidence>
<feature type="domain" description="Mur ligase C-terminal" evidence="7">
    <location>
        <begin position="364"/>
        <end position="484"/>
    </location>
</feature>
<comment type="pathway">
    <text evidence="2">Cell wall biogenesis; peptidoglycan biosynthesis.</text>
</comment>
<dbReference type="InterPro" id="IPR036615">
    <property type="entry name" value="Mur_ligase_C_dom_sf"/>
</dbReference>
<dbReference type="InterPro" id="IPR004101">
    <property type="entry name" value="Mur_ligase_C"/>
</dbReference>
<keyword evidence="6" id="KW-0067">ATP-binding</keyword>
<dbReference type="SUPFAM" id="SSF53623">
    <property type="entry name" value="MurD-like peptide ligases, catalytic domain"/>
    <property type="match status" value="1"/>
</dbReference>
<dbReference type="GO" id="GO:0051301">
    <property type="term" value="P:cell division"/>
    <property type="evidence" value="ECO:0007669"/>
    <property type="project" value="InterPro"/>
</dbReference>
<evidence type="ECO:0000256" key="5">
    <source>
        <dbReference type="ARBA" id="ARBA00022741"/>
    </source>
</evidence>
<protein>
    <submittedName>
        <fullName evidence="9">Uncharacterized protein isoform 1</fullName>
    </submittedName>
</protein>
<dbReference type="STRING" id="3641.A0A061EWE2"/>
<evidence type="ECO:0000313" key="9">
    <source>
        <dbReference type="EMBL" id="EOY09410.1"/>
    </source>
</evidence>
<dbReference type="InterPro" id="IPR005762">
    <property type="entry name" value="MurD"/>
</dbReference>
<dbReference type="Proteomes" id="UP000026915">
    <property type="component" value="Chromosome 5"/>
</dbReference>
<dbReference type="Gene3D" id="3.40.50.720">
    <property type="entry name" value="NAD(P)-binding Rossmann-like Domain"/>
    <property type="match status" value="1"/>
</dbReference>
<evidence type="ECO:0000259" key="8">
    <source>
        <dbReference type="Pfam" id="PF08245"/>
    </source>
</evidence>
<dbReference type="UniPathway" id="UPA00219"/>
<evidence type="ECO:0000259" key="7">
    <source>
        <dbReference type="Pfam" id="PF02875"/>
    </source>
</evidence>
<dbReference type="InParanoid" id="A0A061EWE2"/>
<reference evidence="9 10" key="1">
    <citation type="journal article" date="2013" name="Genome Biol.">
        <title>The genome sequence of the most widely cultivated cacao type and its use to identify candidate genes regulating pod color.</title>
        <authorList>
            <person name="Motamayor J.C."/>
            <person name="Mockaitis K."/>
            <person name="Schmutz J."/>
            <person name="Haiminen N."/>
            <person name="Iii D.L."/>
            <person name="Cornejo O."/>
            <person name="Findley S.D."/>
            <person name="Zheng P."/>
            <person name="Utro F."/>
            <person name="Royaert S."/>
            <person name="Saski C."/>
            <person name="Jenkins J."/>
            <person name="Podicheti R."/>
            <person name="Zhao M."/>
            <person name="Scheffler B.E."/>
            <person name="Stack J.C."/>
            <person name="Feltus F.A."/>
            <person name="Mustiga G.M."/>
            <person name="Amores F."/>
            <person name="Phillips W."/>
            <person name="Marelli J.P."/>
            <person name="May G.D."/>
            <person name="Shapiro H."/>
            <person name="Ma J."/>
            <person name="Bustamante C.D."/>
            <person name="Schnell R.J."/>
            <person name="Main D."/>
            <person name="Gilbert D."/>
            <person name="Parida L."/>
            <person name="Kuhn D.N."/>
        </authorList>
    </citation>
    <scope>NUCLEOTIDE SEQUENCE [LARGE SCALE GENOMIC DNA]</scope>
    <source>
        <strain evidence="10">cv. Matina 1-6</strain>
    </source>
</reference>
<evidence type="ECO:0000256" key="1">
    <source>
        <dbReference type="ARBA" id="ARBA00004496"/>
    </source>
</evidence>
<sequence length="509" mass="54827">MKLLSLNYDHKALPLKSIHSPKTTYPRTIQSCSLRQDLKGRTVAVVGLGTSGKAAARLALTRGASVIGIDQNENLSLLEQDPSFVTLTQTGLRTILGHFDWKLLNDADVVVVSPGVPLENYGLSCLLQSGKQVMSELDFAAEVLPKSVRILAVTGTNGKSTVVTYAGQMLSHFAIETFVGGNLGNPLSEVAFQCFKLPSEECKLKVAVVEVSSYQMEIPCVYFCPTVSVVLNLTPDHLERHKTMLSYAATKCRLFSHMTNTKLGLLSFGNQHLDKAIRKYWNKFNLAWIGAFPGVEIDMEAKIASFEVPDIGVASQLQLGGMRAKGKHNYCNAAVAALSVAGLDVGVDVEAINATIEKLRAPPHRMQIVCKDIHGLTWVDDSKATNVEAAYAGLTGLKGQKAVILLGGLAKVLHGPASNGFEQLIEPLKGHRCVITFGSSGSLIHDTLSDNGLSIPCIQASNLKDAVKHARKMAKHGDAIVLSPGCASIDEFKNFEHRGLVFQELALSS</sequence>
<dbReference type="PANTHER" id="PTHR43692:SF1">
    <property type="entry name" value="UDP-N-ACETYLMURAMOYLALANINE--D-GLUTAMATE LIGASE"/>
    <property type="match status" value="1"/>
</dbReference>
<dbReference type="SUPFAM" id="SSF51984">
    <property type="entry name" value="MurCD N-terminal domain"/>
    <property type="match status" value="1"/>
</dbReference>
<dbReference type="GO" id="GO:0008360">
    <property type="term" value="P:regulation of cell shape"/>
    <property type="evidence" value="ECO:0007669"/>
    <property type="project" value="InterPro"/>
</dbReference>
<dbReference type="Pfam" id="PF02875">
    <property type="entry name" value="Mur_ligase_C"/>
    <property type="match status" value="1"/>
</dbReference>
<keyword evidence="3" id="KW-0963">Cytoplasm</keyword>
<dbReference type="Gene3D" id="3.90.190.20">
    <property type="entry name" value="Mur ligase, C-terminal domain"/>
    <property type="match status" value="1"/>
</dbReference>
<dbReference type="OMA" id="CSSFDMF"/>
<proteinExistence type="inferred from homology"/>
<dbReference type="PANTHER" id="PTHR43692">
    <property type="entry name" value="UDP-N-ACETYLMURAMOYLALANINE--D-GLUTAMATE LIGASE"/>
    <property type="match status" value="1"/>
</dbReference>
<dbReference type="InterPro" id="IPR036565">
    <property type="entry name" value="Mur-like_cat_sf"/>
</dbReference>
<keyword evidence="10" id="KW-1185">Reference proteome</keyword>
<keyword evidence="5" id="KW-0547">Nucleotide-binding</keyword>
<dbReference type="Pfam" id="PF21799">
    <property type="entry name" value="MurD-like_N"/>
    <property type="match status" value="1"/>
</dbReference>
<evidence type="ECO:0000256" key="3">
    <source>
        <dbReference type="ARBA" id="ARBA00022490"/>
    </source>
</evidence>
<feature type="domain" description="Mur ligase central" evidence="8">
    <location>
        <begin position="153"/>
        <end position="338"/>
    </location>
</feature>
<dbReference type="Gramene" id="EOY09410">
    <property type="protein sequence ID" value="EOY09410"/>
    <property type="gene ID" value="TCM_024835"/>
</dbReference>
<dbReference type="SUPFAM" id="SSF53244">
    <property type="entry name" value="MurD-like peptide ligases, peptide-binding domain"/>
    <property type="match status" value="1"/>
</dbReference>
<dbReference type="GO" id="GO:0005524">
    <property type="term" value="F:ATP binding"/>
    <property type="evidence" value="ECO:0007669"/>
    <property type="project" value="UniProtKB-KW"/>
</dbReference>
<name>A0A061EWE2_THECC</name>
<dbReference type="Pfam" id="PF08245">
    <property type="entry name" value="Mur_ligase_M"/>
    <property type="match status" value="1"/>
</dbReference>
<gene>
    <name evidence="9" type="ORF">TCM_024835</name>
</gene>
<dbReference type="Gene3D" id="3.40.1190.10">
    <property type="entry name" value="Mur-like, catalytic domain"/>
    <property type="match status" value="1"/>
</dbReference>
<dbReference type="InterPro" id="IPR013221">
    <property type="entry name" value="Mur_ligase_cen"/>
</dbReference>
<dbReference type="GO" id="GO:0008764">
    <property type="term" value="F:UDP-N-acetylmuramoylalanine-D-glutamate ligase activity"/>
    <property type="evidence" value="ECO:0007669"/>
    <property type="project" value="UniProtKB-EC"/>
</dbReference>
<comment type="subcellular location">
    <subcellularLocation>
        <location evidence="1">Cytoplasm</location>
    </subcellularLocation>
</comment>
<dbReference type="eggNOG" id="ENOG502QSWS">
    <property type="taxonomic scope" value="Eukaryota"/>
</dbReference>
<dbReference type="EMBL" id="CM001883">
    <property type="protein sequence ID" value="EOY09410.1"/>
    <property type="molecule type" value="Genomic_DNA"/>
</dbReference>
<evidence type="ECO:0000256" key="2">
    <source>
        <dbReference type="ARBA" id="ARBA00004752"/>
    </source>
</evidence>
<organism evidence="9 10">
    <name type="scientific">Theobroma cacao</name>
    <name type="common">Cacao</name>
    <name type="synonym">Cocoa</name>
    <dbReference type="NCBI Taxonomy" id="3641"/>
    <lineage>
        <taxon>Eukaryota</taxon>
        <taxon>Viridiplantae</taxon>
        <taxon>Streptophyta</taxon>
        <taxon>Embryophyta</taxon>
        <taxon>Tracheophyta</taxon>
        <taxon>Spermatophyta</taxon>
        <taxon>Magnoliopsida</taxon>
        <taxon>eudicotyledons</taxon>
        <taxon>Gunneridae</taxon>
        <taxon>Pentapetalae</taxon>
        <taxon>rosids</taxon>
        <taxon>malvids</taxon>
        <taxon>Malvales</taxon>
        <taxon>Malvaceae</taxon>
        <taxon>Byttnerioideae</taxon>
        <taxon>Theobroma</taxon>
    </lineage>
</organism>
<dbReference type="GO" id="GO:0005737">
    <property type="term" value="C:cytoplasm"/>
    <property type="evidence" value="ECO:0007669"/>
    <property type="project" value="UniProtKB-SubCell"/>
</dbReference>
<evidence type="ECO:0000313" key="10">
    <source>
        <dbReference type="Proteomes" id="UP000026915"/>
    </source>
</evidence>
<evidence type="ECO:0000256" key="4">
    <source>
        <dbReference type="ARBA" id="ARBA00022598"/>
    </source>
</evidence>
<dbReference type="NCBIfam" id="TIGR01087">
    <property type="entry name" value="murD"/>
    <property type="match status" value="1"/>
</dbReference>
<dbReference type="HAMAP" id="MF_00639">
    <property type="entry name" value="MurD"/>
    <property type="match status" value="1"/>
</dbReference>
<keyword evidence="4" id="KW-0436">Ligase</keyword>
<accession>A0A061EWE2</accession>
<dbReference type="AlphaFoldDB" id="A0A061EWE2"/>